<dbReference type="PANTHER" id="PTHR13020:SF25">
    <property type="entry name" value="PROTEIN GAWKY"/>
    <property type="match status" value="1"/>
</dbReference>
<feature type="region of interest" description="Disordered" evidence="3">
    <location>
        <begin position="1019"/>
        <end position="1052"/>
    </location>
</feature>
<dbReference type="SMART" id="SM00360">
    <property type="entry name" value="RRM"/>
    <property type="match status" value="1"/>
</dbReference>
<feature type="compositionally biased region" description="Low complexity" evidence="3">
    <location>
        <begin position="1306"/>
        <end position="1315"/>
    </location>
</feature>
<dbReference type="InterPro" id="IPR041971">
    <property type="entry name" value="Gawky_UBA"/>
</dbReference>
<feature type="region of interest" description="Disordered" evidence="3">
    <location>
        <begin position="1133"/>
        <end position="1217"/>
    </location>
</feature>
<keyword evidence="1 2" id="KW-0694">RNA-binding</keyword>
<feature type="compositionally biased region" description="Gly residues" evidence="3">
    <location>
        <begin position="1042"/>
        <end position="1051"/>
    </location>
</feature>
<evidence type="ECO:0000256" key="3">
    <source>
        <dbReference type="SAM" id="MobiDB-lite"/>
    </source>
</evidence>
<dbReference type="SUPFAM" id="SSF54928">
    <property type="entry name" value="RNA-binding domain, RBD"/>
    <property type="match status" value="1"/>
</dbReference>
<dbReference type="InterPro" id="IPR000504">
    <property type="entry name" value="RRM_dom"/>
</dbReference>
<dbReference type="InterPro" id="IPR009060">
    <property type="entry name" value="UBA-like_sf"/>
</dbReference>
<name>A0ABM1Y345_AEDAL</name>
<evidence type="ECO:0000256" key="2">
    <source>
        <dbReference type="PROSITE-ProRule" id="PRU00176"/>
    </source>
</evidence>
<feature type="compositionally biased region" description="Polar residues" evidence="3">
    <location>
        <begin position="1155"/>
        <end position="1168"/>
    </location>
</feature>
<accession>A0ABM1Y345</accession>
<dbReference type="RefSeq" id="XP_019555932.3">
    <property type="nucleotide sequence ID" value="XM_019700387.3"/>
</dbReference>
<evidence type="ECO:0000313" key="6">
    <source>
        <dbReference type="Proteomes" id="UP000069940"/>
    </source>
</evidence>
<feature type="compositionally biased region" description="Polar residues" evidence="3">
    <location>
        <begin position="1190"/>
        <end position="1210"/>
    </location>
</feature>
<feature type="region of interest" description="Disordered" evidence="3">
    <location>
        <begin position="895"/>
        <end position="923"/>
    </location>
</feature>
<dbReference type="Pfam" id="PF12938">
    <property type="entry name" value="M_domain"/>
    <property type="match status" value="1"/>
</dbReference>
<feature type="region of interest" description="Disordered" evidence="3">
    <location>
        <begin position="185"/>
        <end position="313"/>
    </location>
</feature>
<dbReference type="SUPFAM" id="SSF46934">
    <property type="entry name" value="UBA-like"/>
    <property type="match status" value="1"/>
</dbReference>
<dbReference type="EnsemblMetazoa" id="AALFPA23_005239.R6635">
    <property type="protein sequence ID" value="AALFPA23_005239.P6635"/>
    <property type="gene ID" value="AALFPA23_005239"/>
</dbReference>
<feature type="region of interest" description="Disordered" evidence="3">
    <location>
        <begin position="374"/>
        <end position="503"/>
    </location>
</feature>
<feature type="compositionally biased region" description="Polar residues" evidence="3">
    <location>
        <begin position="279"/>
        <end position="313"/>
    </location>
</feature>
<dbReference type="Gene3D" id="3.30.70.330">
    <property type="match status" value="1"/>
</dbReference>
<feature type="compositionally biased region" description="Polar residues" evidence="3">
    <location>
        <begin position="207"/>
        <end position="237"/>
    </location>
</feature>
<feature type="domain" description="RRM" evidence="4">
    <location>
        <begin position="1370"/>
        <end position="1442"/>
    </location>
</feature>
<protein>
    <recommendedName>
        <fullName evidence="4">RRM domain-containing protein</fullName>
    </recommendedName>
</protein>
<feature type="region of interest" description="Disordered" evidence="3">
    <location>
        <begin position="1287"/>
        <end position="1360"/>
    </location>
</feature>
<dbReference type="InterPro" id="IPR026805">
    <property type="entry name" value="GW182_M_dom"/>
</dbReference>
<feature type="compositionally biased region" description="Polar residues" evidence="3">
    <location>
        <begin position="662"/>
        <end position="671"/>
    </location>
</feature>
<dbReference type="InterPro" id="IPR012677">
    <property type="entry name" value="Nucleotide-bd_a/b_plait_sf"/>
</dbReference>
<evidence type="ECO:0000256" key="1">
    <source>
        <dbReference type="ARBA" id="ARBA00022884"/>
    </source>
</evidence>
<feature type="compositionally biased region" description="Low complexity" evidence="3">
    <location>
        <begin position="246"/>
        <end position="278"/>
    </location>
</feature>
<dbReference type="GeneID" id="109425152"/>
<feature type="compositionally biased region" description="Low complexity" evidence="3">
    <location>
        <begin position="908"/>
        <end position="923"/>
    </location>
</feature>
<dbReference type="PANTHER" id="PTHR13020">
    <property type="entry name" value="TRINUCLEOTIDE REPEAT-CONTAINING GENE 6"/>
    <property type="match status" value="1"/>
</dbReference>
<dbReference type="PROSITE" id="PS50102">
    <property type="entry name" value="RRM"/>
    <property type="match status" value="1"/>
</dbReference>
<dbReference type="Pfam" id="PF00076">
    <property type="entry name" value="RRM_1"/>
    <property type="match status" value="1"/>
</dbReference>
<feature type="region of interest" description="Disordered" evidence="3">
    <location>
        <begin position="1515"/>
        <end position="1538"/>
    </location>
</feature>
<feature type="compositionally biased region" description="Polar residues" evidence="3">
    <location>
        <begin position="639"/>
        <end position="654"/>
    </location>
</feature>
<proteinExistence type="predicted"/>
<evidence type="ECO:0000313" key="5">
    <source>
        <dbReference type="EnsemblMetazoa" id="AALFPA23_005239.P6635"/>
    </source>
</evidence>
<dbReference type="CDD" id="cd14284">
    <property type="entry name" value="UBA_GAWKY"/>
    <property type="match status" value="1"/>
</dbReference>
<feature type="compositionally biased region" description="Polar residues" evidence="3">
    <location>
        <begin position="1517"/>
        <end position="1528"/>
    </location>
</feature>
<feature type="region of interest" description="Disordered" evidence="3">
    <location>
        <begin position="541"/>
        <end position="560"/>
    </location>
</feature>
<evidence type="ECO:0000259" key="4">
    <source>
        <dbReference type="PROSITE" id="PS50102"/>
    </source>
</evidence>
<keyword evidence="6" id="KW-1185">Reference proteome</keyword>
<dbReference type="InterPro" id="IPR035979">
    <property type="entry name" value="RBD_domain_sf"/>
</dbReference>
<reference evidence="5" key="2">
    <citation type="submission" date="2025-05" db="UniProtKB">
        <authorList>
            <consortium name="EnsemblMetazoa"/>
        </authorList>
    </citation>
    <scope>IDENTIFICATION</scope>
    <source>
        <strain evidence="5">Foshan</strain>
    </source>
</reference>
<dbReference type="InterPro" id="IPR052068">
    <property type="entry name" value="GW182_domain"/>
</dbReference>
<dbReference type="Proteomes" id="UP000069940">
    <property type="component" value="Unassembled WGS sequence"/>
</dbReference>
<feature type="compositionally biased region" description="Low complexity" evidence="3">
    <location>
        <begin position="431"/>
        <end position="442"/>
    </location>
</feature>
<reference evidence="6" key="1">
    <citation type="journal article" date="2015" name="Proc. Natl. Acad. Sci. U.S.A.">
        <title>Genome sequence of the Asian Tiger mosquito, Aedes albopictus, reveals insights into its biology, genetics, and evolution.</title>
        <authorList>
            <person name="Chen X.G."/>
            <person name="Jiang X."/>
            <person name="Gu J."/>
            <person name="Xu M."/>
            <person name="Wu Y."/>
            <person name="Deng Y."/>
            <person name="Zhang C."/>
            <person name="Bonizzoni M."/>
            <person name="Dermauw W."/>
            <person name="Vontas J."/>
            <person name="Armbruster P."/>
            <person name="Huang X."/>
            <person name="Yang Y."/>
            <person name="Zhang H."/>
            <person name="He W."/>
            <person name="Peng H."/>
            <person name="Liu Y."/>
            <person name="Wu K."/>
            <person name="Chen J."/>
            <person name="Lirakis M."/>
            <person name="Topalis P."/>
            <person name="Van Leeuwen T."/>
            <person name="Hall A.B."/>
            <person name="Jiang X."/>
            <person name="Thorpe C."/>
            <person name="Mueller R.L."/>
            <person name="Sun C."/>
            <person name="Waterhouse R.M."/>
            <person name="Yan G."/>
            <person name="Tu Z.J."/>
            <person name="Fang X."/>
            <person name="James A.A."/>
        </authorList>
    </citation>
    <scope>NUCLEOTIDE SEQUENCE [LARGE SCALE GENOMIC DNA]</scope>
    <source>
        <strain evidence="6">Foshan</strain>
    </source>
</reference>
<sequence length="1538" mass="161565">MMKSSTRSPNIAMVRFRSDRLIRGANIPTMFHRKLNGGDKSYEKHVTEISSTSITPSAEVAFPYPNKSDYTYLTQSTDSCSLIIRFPLDDFDAGRAFVSHITELMRTTNSVTLKCDFNTYLSNVRISRNLPLDECTTTLSHNPQNPMNEQNIDRMSSSCLRHSSYTKFDDLLAMIANEKTLLQRAVQESQGSRSRPRMRLCGGGEDSINNGTSAWGTPPTSVNSTSAWGMANQQPPQQAWGGTPGNSNNANSNSSNINNNQQPATSQSQRQSSQSQDQNANKAPPQQQGQNSGTPNAWNRNPTQPTGHNPNVANNNLQLQQQQQQQQQQPPQQQQIALANNGNIAAKSQLEQLSNMREALFSQDGWGCQNVNQDTNWEVPCSPEPGKPETNAPSGGAGGGNGPNASASGWKPCNTNNGTELWEANLRNGGAPQAPQPVQKAPWGPASNIGGTWGEDDDSGEASVWNGGASANPQTAAPPAWGQNNPAMWPPGNPSGPNPTTVKKENDWGGVGVIGGNAGANPAVPPAVSGWDGRGGAAPSVNIPGPIGQNTPLDATRDIRGDPRGISGRLNGNVGMWDQPNVPNLPAAAKIAQGPIPPVAGGSGNQWNAPIPNKLPGAWDDASPALNTRPSLDDGPNALWNQGPLSRQNSNASNWKDMPDNVSRNSVSRNPAGNMLIGNPMARGMRLGGMNPGIKPDNNMWGQNQGMPLNGSWGDDGGWDDKGLGAAGGPWNDFSQNSLWNKGKQGGGGWPDPGDMIGGGGGAGGDWNMNKPQNKLSQADFIRNSKQFRMLCENGFKKEDVECALRNTNMNFDESLDILQRHCAASGLGDWRRPDDHSASGFDTPFSNRFPAGHGSGMPFSQQNLLNNLPGVGGTNPNLAALNNIKYLSQGPVAGGHSSYSQGPNPLTAAANASNPQNAAQAQPSTQQLRMLVQQIQMAVHAGFLNHQILNQPLAPTTLLLLNQLLSQIRQMQHIQNNLARSGGATGVSTVQLTMQINKHKAQISQLQQQIAAQQAIYVKQQQQPQQQQHQPGGPHQPPGTPGGMNPGLGGAADYLRQQDLVSLQSNFADMALGKDPVTSSGGFPTSAAAAAAAVAAVNNSAGGAAVNAGIAAGAAGITSQQSRLNQWKLPSLEKEGGAGGANDLTDFSRAPGTTGKSTLSTASSNMGSLGLQDGTWSSGRSHMADGWPDQTSTGSDPDNKDWNSPQDNAAFSDLVPEFEPGKPWKVKGAQMKIDEDPSITPGSVARSPLSIATAKEADLFGTSGKPSPTDSMGLASSTWGFNAAHPTGGKLAGNPAKKTWPDAITSSTTASSSSDLWGAPVGKTTRGPPPGLGANKNVSAAANGWPDSSGVQRSGSGGNWPGGVGWGSSWLLLKNLTSQIDVATLRTLCMQHGPLQNLQLYANHGLALIKYSSREEANKAQQALNNCPLGTSTIGAECPSDSEVQAYLQQLGTQAGSITSSAMVAPPNSSGGVTSVAQSWRQAPRTGGADTWGSGWPPASTGTTSMFWAPIEGATERSTPSNLNSFLPESLLGSELN</sequence>
<feature type="compositionally biased region" description="Pro residues" evidence="3">
    <location>
        <begin position="488"/>
        <end position="497"/>
    </location>
</feature>
<organism evidence="5 6">
    <name type="scientific">Aedes albopictus</name>
    <name type="common">Asian tiger mosquito</name>
    <name type="synonym">Stegomyia albopicta</name>
    <dbReference type="NCBI Taxonomy" id="7160"/>
    <lineage>
        <taxon>Eukaryota</taxon>
        <taxon>Metazoa</taxon>
        <taxon>Ecdysozoa</taxon>
        <taxon>Arthropoda</taxon>
        <taxon>Hexapoda</taxon>
        <taxon>Insecta</taxon>
        <taxon>Pterygota</taxon>
        <taxon>Neoptera</taxon>
        <taxon>Endopterygota</taxon>
        <taxon>Diptera</taxon>
        <taxon>Nematocera</taxon>
        <taxon>Culicoidea</taxon>
        <taxon>Culicidae</taxon>
        <taxon>Culicinae</taxon>
        <taxon>Aedini</taxon>
        <taxon>Aedes</taxon>
        <taxon>Stegomyia</taxon>
    </lineage>
</organism>
<feature type="compositionally biased region" description="Low complexity" evidence="3">
    <location>
        <begin position="1019"/>
        <end position="1034"/>
    </location>
</feature>
<feature type="region of interest" description="Disordered" evidence="3">
    <location>
        <begin position="620"/>
        <end position="674"/>
    </location>
</feature>